<keyword evidence="2" id="KW-1185">Reference proteome</keyword>
<proteinExistence type="predicted"/>
<protein>
    <submittedName>
        <fullName evidence="1">Uncharacterized protein</fullName>
    </submittedName>
</protein>
<organism evidence="1 2">
    <name type="scientific">Chryseobacterium pennae</name>
    <dbReference type="NCBI Taxonomy" id="2258962"/>
    <lineage>
        <taxon>Bacteria</taxon>
        <taxon>Pseudomonadati</taxon>
        <taxon>Bacteroidota</taxon>
        <taxon>Flavobacteriia</taxon>
        <taxon>Flavobacteriales</taxon>
        <taxon>Weeksellaceae</taxon>
        <taxon>Chryseobacterium group</taxon>
        <taxon>Chryseobacterium</taxon>
    </lineage>
</organism>
<gene>
    <name evidence="1" type="ORF">DRF65_13785</name>
</gene>
<accession>A0A3D9C7E9</accession>
<sequence length="94" mass="10943">MNNMKTIKNLDKPSTLIERNKLFSFLGHTLILSYSKGKENGILCDSIGLQIDQPIQNKELEGRRKIDFSIQLVTDGRRTRLAWNKRIRILEKVM</sequence>
<evidence type="ECO:0000313" key="2">
    <source>
        <dbReference type="Proteomes" id="UP000256686"/>
    </source>
</evidence>
<name>A0A3D9C7E9_9FLAO</name>
<dbReference type="EMBL" id="QNVT01000012">
    <property type="protein sequence ID" value="REC61805.1"/>
    <property type="molecule type" value="Genomic_DNA"/>
</dbReference>
<comment type="caution">
    <text evidence="1">The sequence shown here is derived from an EMBL/GenBank/DDBJ whole genome shotgun (WGS) entry which is preliminary data.</text>
</comment>
<dbReference type="AlphaFoldDB" id="A0A3D9C7E9"/>
<reference evidence="2" key="1">
    <citation type="submission" date="2018-06" db="EMBL/GenBank/DDBJ databases">
        <authorList>
            <person name="Lum Nde A."/>
            <person name="Hugo C."/>
        </authorList>
    </citation>
    <scope>NUCLEOTIDE SEQUENCE [LARGE SCALE GENOMIC DNA]</scope>
    <source>
        <strain evidence="2">1_F178</strain>
    </source>
</reference>
<evidence type="ECO:0000313" key="1">
    <source>
        <dbReference type="EMBL" id="REC61805.1"/>
    </source>
</evidence>
<dbReference type="Proteomes" id="UP000256686">
    <property type="component" value="Unassembled WGS sequence"/>
</dbReference>